<evidence type="ECO:0000256" key="4">
    <source>
        <dbReference type="ARBA" id="ARBA00008426"/>
    </source>
</evidence>
<dbReference type="NCBIfam" id="NF002881">
    <property type="entry name" value="PRK03343.1"/>
    <property type="match status" value="1"/>
</dbReference>
<protein>
    <recommendedName>
        <fullName evidence="5 11">Transaldolase</fullName>
        <ecNumber evidence="5 11">2.2.1.2</ecNumber>
    </recommendedName>
</protein>
<comment type="caution">
    <text evidence="12">The sequence shown here is derived from an EMBL/GenBank/DDBJ whole genome shotgun (WGS) entry which is preliminary data.</text>
</comment>
<dbReference type="EC" id="2.2.1.2" evidence="5 11"/>
<dbReference type="SUPFAM" id="SSF51569">
    <property type="entry name" value="Aldolase"/>
    <property type="match status" value="1"/>
</dbReference>
<dbReference type="GO" id="GO:0004801">
    <property type="term" value="F:transaldolase activity"/>
    <property type="evidence" value="ECO:0007669"/>
    <property type="project" value="UniProtKB-UniRule"/>
</dbReference>
<sequence>MKKNPIKELQKQGQSLWLDNVNRALITSGALQRLIDEGLTGLTSNPTIFEKAIGESADYDGDIRRLVSERKEVSEIIDALTIKDIQMAADLFRPIYERTNGADGFVSIELNPALAHQTVATIAAAKALHPRLDRPNVMIKVPATEAGIPAIEALTAEGISINITLLFSLERYEQVASAYIAGIKSRLQQGRPVASIRSVASVFVSRIDTAVDRLLEAHIQEAGIEAERAAFKALLGKAGIANSKMIYQKFKEIFQGPDFLELQKQGVSLQRVLWGSTGTKNPNYPDLLYVEALIGQETINTVPPATLAAFKDHGKVRPSLEENLGEARETLQKLSAIGIHLRRMTHDIQEEGVKSFSESFEKLFARLAEKRRNMLAKKIA</sequence>
<keyword evidence="7 11" id="KW-0808">Transferase</keyword>
<dbReference type="Gene3D" id="3.20.20.70">
    <property type="entry name" value="Aldolase class I"/>
    <property type="match status" value="1"/>
</dbReference>
<dbReference type="GO" id="GO:0005975">
    <property type="term" value="P:carbohydrate metabolic process"/>
    <property type="evidence" value="ECO:0007669"/>
    <property type="project" value="InterPro"/>
</dbReference>
<keyword evidence="8 11" id="KW-0570">Pentose shunt</keyword>
<feature type="active site" description="Schiff-base intermediate with substrate" evidence="11">
    <location>
        <position position="140"/>
    </location>
</feature>
<dbReference type="Pfam" id="PF00923">
    <property type="entry name" value="TAL_FSA"/>
    <property type="match status" value="1"/>
</dbReference>
<name>A0A7X6DUH4_9BACT</name>
<gene>
    <name evidence="11 12" type="primary">tal</name>
    <name evidence="12" type="ORF">MNODULE_20895</name>
</gene>
<keyword evidence="13" id="KW-1185">Reference proteome</keyword>
<dbReference type="NCBIfam" id="TIGR00876">
    <property type="entry name" value="tal_mycobact"/>
    <property type="match status" value="1"/>
</dbReference>
<dbReference type="InterPro" id="IPR013785">
    <property type="entry name" value="Aldolase_TIM"/>
</dbReference>
<comment type="catalytic activity">
    <reaction evidence="10 11">
        <text>D-sedoheptulose 7-phosphate + D-glyceraldehyde 3-phosphate = D-erythrose 4-phosphate + beta-D-fructose 6-phosphate</text>
        <dbReference type="Rhea" id="RHEA:17053"/>
        <dbReference type="ChEBI" id="CHEBI:16897"/>
        <dbReference type="ChEBI" id="CHEBI:57483"/>
        <dbReference type="ChEBI" id="CHEBI:57634"/>
        <dbReference type="ChEBI" id="CHEBI:59776"/>
        <dbReference type="EC" id="2.2.1.2"/>
    </reaction>
</comment>
<proteinExistence type="inferred from homology"/>
<dbReference type="GO" id="GO:0005737">
    <property type="term" value="C:cytoplasm"/>
    <property type="evidence" value="ECO:0007669"/>
    <property type="project" value="UniProtKB-SubCell"/>
</dbReference>
<dbReference type="PANTHER" id="PTHR10683">
    <property type="entry name" value="TRANSALDOLASE"/>
    <property type="match status" value="1"/>
</dbReference>
<dbReference type="PANTHER" id="PTHR10683:SF31">
    <property type="entry name" value="TRANSALDOLASE"/>
    <property type="match status" value="1"/>
</dbReference>
<evidence type="ECO:0000256" key="6">
    <source>
        <dbReference type="ARBA" id="ARBA00022490"/>
    </source>
</evidence>
<dbReference type="Proteomes" id="UP000534783">
    <property type="component" value="Unassembled WGS sequence"/>
</dbReference>
<comment type="subcellular location">
    <subcellularLocation>
        <location evidence="2 11">Cytoplasm</location>
    </subcellularLocation>
</comment>
<dbReference type="PIRSF" id="PIRSF036915">
    <property type="entry name" value="Trnald_Bac_Plnt"/>
    <property type="match status" value="1"/>
</dbReference>
<evidence type="ECO:0000256" key="11">
    <source>
        <dbReference type="HAMAP-Rule" id="MF_00493"/>
    </source>
</evidence>
<comment type="similarity">
    <text evidence="4 11">Belongs to the transaldolase family. Type 2 subfamily.</text>
</comment>
<evidence type="ECO:0000256" key="5">
    <source>
        <dbReference type="ARBA" id="ARBA00013151"/>
    </source>
</evidence>
<accession>A0A7X6DUH4</accession>
<dbReference type="CDD" id="cd00955">
    <property type="entry name" value="Transaldolase_like"/>
    <property type="match status" value="1"/>
</dbReference>
<organism evidence="12 13">
    <name type="scientific">Candidatus Manganitrophus noduliformans</name>
    <dbReference type="NCBI Taxonomy" id="2606439"/>
    <lineage>
        <taxon>Bacteria</taxon>
        <taxon>Pseudomonadati</taxon>
        <taxon>Nitrospirota</taxon>
        <taxon>Nitrospiria</taxon>
        <taxon>Candidatus Troglogloeales</taxon>
        <taxon>Candidatus Manganitrophaceae</taxon>
        <taxon>Candidatus Manganitrophus</taxon>
    </lineage>
</organism>
<reference evidence="12 13" key="1">
    <citation type="journal article" date="2020" name="Nature">
        <title>Bacterial chemolithoautotrophy via manganese oxidation.</title>
        <authorList>
            <person name="Yu H."/>
            <person name="Leadbetter J.R."/>
        </authorList>
    </citation>
    <scope>NUCLEOTIDE SEQUENCE [LARGE SCALE GENOMIC DNA]</scope>
    <source>
        <strain evidence="12 13">Mn-1</strain>
    </source>
</reference>
<dbReference type="UniPathway" id="UPA00115">
    <property type="reaction ID" value="UER00414"/>
</dbReference>
<evidence type="ECO:0000256" key="9">
    <source>
        <dbReference type="ARBA" id="ARBA00023270"/>
    </source>
</evidence>
<dbReference type="GO" id="GO:0006098">
    <property type="term" value="P:pentose-phosphate shunt"/>
    <property type="evidence" value="ECO:0007669"/>
    <property type="project" value="UniProtKB-UniRule"/>
</dbReference>
<evidence type="ECO:0000313" key="12">
    <source>
        <dbReference type="EMBL" id="NKE73218.1"/>
    </source>
</evidence>
<evidence type="ECO:0000256" key="1">
    <source>
        <dbReference type="ARBA" id="ARBA00003518"/>
    </source>
</evidence>
<comment type="function">
    <text evidence="1 11">Transaldolase is important for the balance of metabolites in the pentose-phosphate pathway.</text>
</comment>
<dbReference type="RefSeq" id="WP_168063154.1">
    <property type="nucleotide sequence ID" value="NZ_VTOW01000005.1"/>
</dbReference>
<evidence type="ECO:0000256" key="8">
    <source>
        <dbReference type="ARBA" id="ARBA00023126"/>
    </source>
</evidence>
<dbReference type="InterPro" id="IPR001585">
    <property type="entry name" value="TAL/FSA"/>
</dbReference>
<dbReference type="AlphaFoldDB" id="A0A7X6DUH4"/>
<evidence type="ECO:0000256" key="10">
    <source>
        <dbReference type="ARBA" id="ARBA00048810"/>
    </source>
</evidence>
<evidence type="ECO:0000313" key="13">
    <source>
        <dbReference type="Proteomes" id="UP000534783"/>
    </source>
</evidence>
<dbReference type="InterPro" id="IPR018225">
    <property type="entry name" value="Transaldolase_AS"/>
</dbReference>
<comment type="pathway">
    <text evidence="3 11">Carbohydrate degradation; pentose phosphate pathway; D-glyceraldehyde 3-phosphate and beta-D-fructose 6-phosphate from D-ribose 5-phosphate and D-xylulose 5-phosphate (non-oxidative stage): step 2/3.</text>
</comment>
<dbReference type="HAMAP" id="MF_00493">
    <property type="entry name" value="Transaldolase_2"/>
    <property type="match status" value="1"/>
</dbReference>
<dbReference type="EMBL" id="VTOW01000005">
    <property type="protein sequence ID" value="NKE73218.1"/>
    <property type="molecule type" value="Genomic_DNA"/>
</dbReference>
<keyword evidence="6 11" id="KW-0963">Cytoplasm</keyword>
<evidence type="ECO:0000256" key="2">
    <source>
        <dbReference type="ARBA" id="ARBA00004496"/>
    </source>
</evidence>
<keyword evidence="9 11" id="KW-0704">Schiff base</keyword>
<dbReference type="InterPro" id="IPR004732">
    <property type="entry name" value="Transaldolase_2"/>
</dbReference>
<evidence type="ECO:0000256" key="7">
    <source>
        <dbReference type="ARBA" id="ARBA00022679"/>
    </source>
</evidence>
<dbReference type="PROSITE" id="PS00958">
    <property type="entry name" value="TRANSALDOLASE_2"/>
    <property type="match status" value="1"/>
</dbReference>
<evidence type="ECO:0000256" key="3">
    <source>
        <dbReference type="ARBA" id="ARBA00004857"/>
    </source>
</evidence>